<evidence type="ECO:0000256" key="1">
    <source>
        <dbReference type="ARBA" id="ARBA00009042"/>
    </source>
</evidence>
<dbReference type="Gene3D" id="2.120.10.70">
    <property type="entry name" value="Fucose-specific lectin"/>
    <property type="match status" value="1"/>
</dbReference>
<evidence type="ECO:0000256" key="2">
    <source>
        <dbReference type="ARBA" id="ARBA00015560"/>
    </source>
</evidence>
<dbReference type="GO" id="GO:0030246">
    <property type="term" value="F:carbohydrate binding"/>
    <property type="evidence" value="ECO:0007669"/>
    <property type="project" value="UniProtKB-KW"/>
</dbReference>
<gene>
    <name evidence="4" type="ORF">H2200_011849</name>
</gene>
<evidence type="ECO:0000256" key="3">
    <source>
        <dbReference type="ARBA" id="ARBA00022734"/>
    </source>
</evidence>
<proteinExistence type="inferred from homology"/>
<reference evidence="4" key="1">
    <citation type="submission" date="2022-10" db="EMBL/GenBank/DDBJ databases">
        <title>Culturing micro-colonial fungi from biological soil crusts in the Mojave desert and describing Neophaeococcomyces mojavensis, and introducing the new genera and species Taxawa tesnikishii.</title>
        <authorList>
            <person name="Kurbessoian T."/>
            <person name="Stajich J.E."/>
        </authorList>
    </citation>
    <scope>NUCLEOTIDE SEQUENCE</scope>
    <source>
        <strain evidence="4">TK_41</strain>
    </source>
</reference>
<dbReference type="EMBL" id="JAPDRK010000021">
    <property type="protein sequence ID" value="KAJ9603663.1"/>
    <property type="molecule type" value="Genomic_DNA"/>
</dbReference>
<dbReference type="Pfam" id="PF07938">
    <property type="entry name" value="Fungal_lectin"/>
    <property type="match status" value="1"/>
</dbReference>
<dbReference type="AlphaFoldDB" id="A0AA38WYV5"/>
<accession>A0AA38WYV5</accession>
<protein>
    <recommendedName>
        <fullName evidence="2">Fucose-specific lectin</fullName>
    </recommendedName>
</protein>
<dbReference type="Proteomes" id="UP001172673">
    <property type="component" value="Unassembled WGS sequence"/>
</dbReference>
<keyword evidence="3" id="KW-0430">Lectin</keyword>
<evidence type="ECO:0000313" key="5">
    <source>
        <dbReference type="Proteomes" id="UP001172673"/>
    </source>
</evidence>
<sequence length="244" mass="26902">MVAQQLVAKLTRLFDASLKIRPSTVHARSFDRGLSVYINNVPSVHIKINPNHPRSTTLNDKGLQKSHLQVAKAQSTMADGVTITSSAAVQFSDTSYLFYAKKESSHLAFLKGPAAEAVTTDENVPLYKSHLIIVDGNVVATGVKSTQVAAVAYILNGKKELRVYYIGSDNFLHELRNTDGGAWTVGSLDKSKIPADPNSPLSASVRDAGQLKLYYSRTDMKFMWCTWVVLGESSWTPREINDKW</sequence>
<organism evidence="4 5">
    <name type="scientific">Cladophialophora chaetospira</name>
    <dbReference type="NCBI Taxonomy" id="386627"/>
    <lineage>
        <taxon>Eukaryota</taxon>
        <taxon>Fungi</taxon>
        <taxon>Dikarya</taxon>
        <taxon>Ascomycota</taxon>
        <taxon>Pezizomycotina</taxon>
        <taxon>Eurotiomycetes</taxon>
        <taxon>Chaetothyriomycetidae</taxon>
        <taxon>Chaetothyriales</taxon>
        <taxon>Herpotrichiellaceae</taxon>
        <taxon>Cladophialophora</taxon>
    </lineage>
</organism>
<evidence type="ECO:0000313" key="4">
    <source>
        <dbReference type="EMBL" id="KAJ9603663.1"/>
    </source>
</evidence>
<name>A0AA38WYV5_9EURO</name>
<keyword evidence="5" id="KW-1185">Reference proteome</keyword>
<comment type="similarity">
    <text evidence="1">Belongs to the fungal fucose-specific lectin family.</text>
</comment>
<dbReference type="SUPFAM" id="SSF89372">
    <property type="entry name" value="Fucose-specific lectin"/>
    <property type="match status" value="1"/>
</dbReference>
<dbReference type="InterPro" id="IPR012475">
    <property type="entry name" value="Fungal_lectin"/>
</dbReference>
<comment type="caution">
    <text evidence="4">The sequence shown here is derived from an EMBL/GenBank/DDBJ whole genome shotgun (WGS) entry which is preliminary data.</text>
</comment>